<evidence type="ECO:0000259" key="1">
    <source>
        <dbReference type="PROSITE" id="PS50878"/>
    </source>
</evidence>
<dbReference type="PANTHER" id="PTHR33116">
    <property type="entry name" value="REVERSE TRANSCRIPTASE ZINC-BINDING DOMAIN-CONTAINING PROTEIN-RELATED-RELATED"/>
    <property type="match status" value="1"/>
</dbReference>
<gene>
    <name evidence="2" type="ORF">QJS10_CPA02g01040</name>
</gene>
<comment type="caution">
    <text evidence="2">The sequence shown here is derived from an EMBL/GenBank/DDBJ whole genome shotgun (WGS) entry which is preliminary data.</text>
</comment>
<dbReference type="CDD" id="cd01650">
    <property type="entry name" value="RT_nLTR_like"/>
    <property type="match status" value="1"/>
</dbReference>
<accession>A0AAV9FBS4</accession>
<organism evidence="2 3">
    <name type="scientific">Acorus calamus</name>
    <name type="common">Sweet flag</name>
    <dbReference type="NCBI Taxonomy" id="4465"/>
    <lineage>
        <taxon>Eukaryota</taxon>
        <taxon>Viridiplantae</taxon>
        <taxon>Streptophyta</taxon>
        <taxon>Embryophyta</taxon>
        <taxon>Tracheophyta</taxon>
        <taxon>Spermatophyta</taxon>
        <taxon>Magnoliopsida</taxon>
        <taxon>Liliopsida</taxon>
        <taxon>Acoraceae</taxon>
        <taxon>Acorus</taxon>
    </lineage>
</organism>
<evidence type="ECO:0000313" key="2">
    <source>
        <dbReference type="EMBL" id="KAK1323321.1"/>
    </source>
</evidence>
<dbReference type="InterPro" id="IPR026960">
    <property type="entry name" value="RVT-Znf"/>
</dbReference>
<reference evidence="2" key="1">
    <citation type="journal article" date="2023" name="Nat. Commun.">
        <title>Diploid and tetraploid genomes of Acorus and the evolution of monocots.</title>
        <authorList>
            <person name="Ma L."/>
            <person name="Liu K.W."/>
            <person name="Li Z."/>
            <person name="Hsiao Y.Y."/>
            <person name="Qi Y."/>
            <person name="Fu T."/>
            <person name="Tang G.D."/>
            <person name="Zhang D."/>
            <person name="Sun W.H."/>
            <person name="Liu D.K."/>
            <person name="Li Y."/>
            <person name="Chen G.Z."/>
            <person name="Liu X.D."/>
            <person name="Liao X.Y."/>
            <person name="Jiang Y.T."/>
            <person name="Yu X."/>
            <person name="Hao Y."/>
            <person name="Huang J."/>
            <person name="Zhao X.W."/>
            <person name="Ke S."/>
            <person name="Chen Y.Y."/>
            <person name="Wu W.L."/>
            <person name="Hsu J.L."/>
            <person name="Lin Y.F."/>
            <person name="Huang M.D."/>
            <person name="Li C.Y."/>
            <person name="Huang L."/>
            <person name="Wang Z.W."/>
            <person name="Zhao X."/>
            <person name="Zhong W.Y."/>
            <person name="Peng D.H."/>
            <person name="Ahmad S."/>
            <person name="Lan S."/>
            <person name="Zhang J.S."/>
            <person name="Tsai W.C."/>
            <person name="Van de Peer Y."/>
            <person name="Liu Z.J."/>
        </authorList>
    </citation>
    <scope>NUCLEOTIDE SEQUENCE</scope>
    <source>
        <strain evidence="2">CP</strain>
    </source>
</reference>
<dbReference type="InterPro" id="IPR000477">
    <property type="entry name" value="RT_dom"/>
</dbReference>
<proteinExistence type="predicted"/>
<keyword evidence="3" id="KW-1185">Reference proteome</keyword>
<evidence type="ECO:0000313" key="3">
    <source>
        <dbReference type="Proteomes" id="UP001180020"/>
    </source>
</evidence>
<dbReference type="Pfam" id="PF00078">
    <property type="entry name" value="RVT_1"/>
    <property type="match status" value="1"/>
</dbReference>
<dbReference type="PROSITE" id="PS50878">
    <property type="entry name" value="RT_POL"/>
    <property type="match status" value="1"/>
</dbReference>
<dbReference type="Pfam" id="PF13966">
    <property type="entry name" value="zf-RVT"/>
    <property type="match status" value="1"/>
</dbReference>
<reference evidence="2" key="2">
    <citation type="submission" date="2023-06" db="EMBL/GenBank/DDBJ databases">
        <authorList>
            <person name="Ma L."/>
            <person name="Liu K.-W."/>
            <person name="Li Z."/>
            <person name="Hsiao Y.-Y."/>
            <person name="Qi Y."/>
            <person name="Fu T."/>
            <person name="Tang G."/>
            <person name="Zhang D."/>
            <person name="Sun W.-H."/>
            <person name="Liu D.-K."/>
            <person name="Li Y."/>
            <person name="Chen G.-Z."/>
            <person name="Liu X.-D."/>
            <person name="Liao X.-Y."/>
            <person name="Jiang Y.-T."/>
            <person name="Yu X."/>
            <person name="Hao Y."/>
            <person name="Huang J."/>
            <person name="Zhao X.-W."/>
            <person name="Ke S."/>
            <person name="Chen Y.-Y."/>
            <person name="Wu W.-L."/>
            <person name="Hsu J.-L."/>
            <person name="Lin Y.-F."/>
            <person name="Huang M.-D."/>
            <person name="Li C.-Y."/>
            <person name="Huang L."/>
            <person name="Wang Z.-W."/>
            <person name="Zhao X."/>
            <person name="Zhong W.-Y."/>
            <person name="Peng D.-H."/>
            <person name="Ahmad S."/>
            <person name="Lan S."/>
            <person name="Zhang J.-S."/>
            <person name="Tsai W.-C."/>
            <person name="Van De Peer Y."/>
            <person name="Liu Z.-J."/>
        </authorList>
    </citation>
    <scope>NUCLEOTIDE SEQUENCE</scope>
    <source>
        <strain evidence="2">CP</strain>
        <tissue evidence="2">Leaves</tissue>
    </source>
</reference>
<dbReference type="PANTHER" id="PTHR33116:SF78">
    <property type="entry name" value="OS12G0587133 PROTEIN"/>
    <property type="match status" value="1"/>
</dbReference>
<dbReference type="EMBL" id="JAUJYO010000002">
    <property type="protein sequence ID" value="KAK1323321.1"/>
    <property type="molecule type" value="Genomic_DNA"/>
</dbReference>
<sequence length="889" mass="102464">MALDALEEGGQLTETDRARRSMLKNSWMVLEEPQRIEEALVDHFSEAFKKQRGWCPVWLDEDLCKVPDHLWEGLEAPFSQEEVKKAIFGAEADKALVPDGFGLRFYQEFWAEVQEDVMDLLTEFFNGTQGLGGLNATFLALIPKREGAVEIGDFRPISLVNNNYKMVAKVLASRLKAVIGDLVEVNQTAFISGRLLQDGYMAAQECISAVHRDKRQGVIIKLDFAKAYDNIRWDFLLHLLSCHGFEPHWIRMIRDYISTAKASVLINSKPCGFFQMNKGIRQGDPLSPLLFTIVTNAFSRMLRMAEEDGWVEGLRVCQGGPSISHIQYADDTVVLCAASETSVRGVKFVCQCFELLFGLQINYRKSVMLGINLEEDEIGRLVGIFNCYVQAFPVRHLGLPLHLHKLSIADWSPIIERFEKRLEGWKSCLLSSGGRLILLQAVLSQLPIFFMSVFRIPKGVLARLESMRWKFWWNGPGGDGRKVHMVKWDLVCSRKKLGGAGVTNLEDLNSALLCKWKWRWMAEKNVIWRPLVDARYGRGRHNAGRFSFSSPRLSYLWRGILAATVRFEQAVCWKIGNEHSVLFWHDIWVGEVVLKERFPDVFSLSTNKGGRVSQFWTSSGSGGAWQVSSRRQMHAEEAVSLRFLLLELRVISLRESVEDTVVWKIHPNLPFLVSRCYDWLRSDRIPCEVTARKFNEVWRTKAPLKVRVFLWMLFQDKLLTKVYRAKWSDDDPRCPVCLGGQETSEHIMIHCSTTQKIWGIMRSVCGMPTNFHTLEELWAAHKHLKHPQDNSVKAKVTQLFVPAVNWALWLARNHFLFKGIKVYIENVWEMKIRMMKMMDPFDGSVWKRWHWWTPTGRRLVGHNRQRRGKAHKQFLPLNYGFLTFASCYG</sequence>
<feature type="domain" description="Reverse transcriptase" evidence="1">
    <location>
        <begin position="123"/>
        <end position="401"/>
    </location>
</feature>
<dbReference type="SUPFAM" id="SSF56672">
    <property type="entry name" value="DNA/RNA polymerases"/>
    <property type="match status" value="1"/>
</dbReference>
<dbReference type="InterPro" id="IPR043502">
    <property type="entry name" value="DNA/RNA_pol_sf"/>
</dbReference>
<name>A0AAV9FBS4_ACOCL</name>
<dbReference type="AlphaFoldDB" id="A0AAV9FBS4"/>
<protein>
    <recommendedName>
        <fullName evidence="1">Reverse transcriptase domain-containing protein</fullName>
    </recommendedName>
</protein>
<dbReference type="Proteomes" id="UP001180020">
    <property type="component" value="Unassembled WGS sequence"/>
</dbReference>